<comment type="caution">
    <text evidence="2">The sequence shown here is derived from an EMBL/GenBank/DDBJ whole genome shotgun (WGS) entry which is preliminary data.</text>
</comment>
<protein>
    <submittedName>
        <fullName evidence="2">Uncharacterized protein</fullName>
    </submittedName>
</protein>
<evidence type="ECO:0000313" key="2">
    <source>
        <dbReference type="EMBL" id="KAG6373717.1"/>
    </source>
</evidence>
<gene>
    <name evidence="2" type="ORF">JVT61DRAFT_6391</name>
</gene>
<feature type="transmembrane region" description="Helical" evidence="1">
    <location>
        <begin position="269"/>
        <end position="289"/>
    </location>
</feature>
<reference evidence="2" key="1">
    <citation type="submission" date="2021-03" db="EMBL/GenBank/DDBJ databases">
        <title>Evolutionary innovations through gain and loss of genes in the ectomycorrhizal Boletales.</title>
        <authorList>
            <person name="Wu G."/>
            <person name="Miyauchi S."/>
            <person name="Morin E."/>
            <person name="Yang Z.-L."/>
            <person name="Xu J."/>
            <person name="Martin F.M."/>
        </authorList>
    </citation>
    <scope>NUCLEOTIDE SEQUENCE</scope>
    <source>
        <strain evidence="2">BR01</strain>
    </source>
</reference>
<keyword evidence="3" id="KW-1185">Reference proteome</keyword>
<evidence type="ECO:0000256" key="1">
    <source>
        <dbReference type="SAM" id="Phobius"/>
    </source>
</evidence>
<feature type="transmembrane region" description="Helical" evidence="1">
    <location>
        <begin position="232"/>
        <end position="257"/>
    </location>
</feature>
<name>A0A8I2YM06_9AGAM</name>
<feature type="transmembrane region" description="Helical" evidence="1">
    <location>
        <begin position="26"/>
        <end position="48"/>
    </location>
</feature>
<sequence length="385" mass="42617">MANNTQAGNNPFPPGMNSLATVRPCLRALMIGHTFLVLLMPLLVALFYYSTPYSRRRPIFILNVFAVALAITAGVVSDAVNIHMILSPQIIWPVHLQIAAGFTGNFQAMLVDAILLVRLITVHPLSRVGFVRFALLTSLPITLKVARVVNSILYMNQLTIMANDPNALQAIGTAWLTLPYIKIEWIAQVVDNSYASIAFIWTIRTYKTDTMPWSLMSALTFRQSSLAARIRILTNFALSNFIVPTLISVVQLVLLFRVGAKHPFLVNDIALVNARVSAFGVVFATIWAGKEHRREANTSLNLLPVEHEQQCTHALDGWRGNSHPPITLANIENNRSDDIMSSTSEKDMCNQDDSLVEARDTALLRQHARGDGFASQDLRSSALCV</sequence>
<keyword evidence="1" id="KW-1133">Transmembrane helix</keyword>
<dbReference type="AlphaFoldDB" id="A0A8I2YM06"/>
<proteinExistence type="predicted"/>
<dbReference type="OrthoDB" id="2548432at2759"/>
<accession>A0A8I2YM06</accession>
<dbReference type="Proteomes" id="UP000683000">
    <property type="component" value="Unassembled WGS sequence"/>
</dbReference>
<organism evidence="2 3">
    <name type="scientific">Boletus reticuloceps</name>
    <dbReference type="NCBI Taxonomy" id="495285"/>
    <lineage>
        <taxon>Eukaryota</taxon>
        <taxon>Fungi</taxon>
        <taxon>Dikarya</taxon>
        <taxon>Basidiomycota</taxon>
        <taxon>Agaricomycotina</taxon>
        <taxon>Agaricomycetes</taxon>
        <taxon>Agaricomycetidae</taxon>
        <taxon>Boletales</taxon>
        <taxon>Boletineae</taxon>
        <taxon>Boletaceae</taxon>
        <taxon>Boletoideae</taxon>
        <taxon>Boletus</taxon>
    </lineage>
</organism>
<keyword evidence="1" id="KW-0472">Membrane</keyword>
<feature type="transmembrane region" description="Helical" evidence="1">
    <location>
        <begin position="60"/>
        <end position="86"/>
    </location>
</feature>
<evidence type="ECO:0000313" key="3">
    <source>
        <dbReference type="Proteomes" id="UP000683000"/>
    </source>
</evidence>
<feature type="transmembrane region" description="Helical" evidence="1">
    <location>
        <begin position="98"/>
        <end position="117"/>
    </location>
</feature>
<dbReference type="EMBL" id="JAGFBS010000021">
    <property type="protein sequence ID" value="KAG6373717.1"/>
    <property type="molecule type" value="Genomic_DNA"/>
</dbReference>
<keyword evidence="1" id="KW-0812">Transmembrane</keyword>